<dbReference type="NCBIfam" id="TIGR03026">
    <property type="entry name" value="NDP-sugDHase"/>
    <property type="match status" value="1"/>
</dbReference>
<dbReference type="PIRSF" id="PIRSF500136">
    <property type="entry name" value="UDP_ManNAc_DH"/>
    <property type="match status" value="1"/>
</dbReference>
<dbReference type="InterPro" id="IPR008927">
    <property type="entry name" value="6-PGluconate_DH-like_C_sf"/>
</dbReference>
<dbReference type="InterPro" id="IPR001732">
    <property type="entry name" value="UDP-Glc/GDP-Man_DH_N"/>
</dbReference>
<dbReference type="InterPro" id="IPR036220">
    <property type="entry name" value="UDP-Glc/GDP-Man_DH_C_sf"/>
</dbReference>
<accession>A0A6S6I6K2</accession>
<organism evidence="5">
    <name type="scientific">Erysipelothrix sp. 715</name>
    <dbReference type="NCBI Taxonomy" id="2711235"/>
    <lineage>
        <taxon>Bacteria</taxon>
        <taxon>Bacillati</taxon>
        <taxon>Bacillota</taxon>
        <taxon>Erysipelotrichia</taxon>
        <taxon>Erysipelotrichales</taxon>
        <taxon>Erysipelotrichaceae</taxon>
        <taxon>Erysipelothrix</taxon>
    </lineage>
</organism>
<dbReference type="EMBL" id="LC528619">
    <property type="protein sequence ID" value="BCB22871.1"/>
    <property type="molecule type" value="Genomic_DNA"/>
</dbReference>
<dbReference type="SUPFAM" id="SSF51735">
    <property type="entry name" value="NAD(P)-binding Rossmann-fold domains"/>
    <property type="match status" value="1"/>
</dbReference>
<evidence type="ECO:0000256" key="1">
    <source>
        <dbReference type="ARBA" id="ARBA00023002"/>
    </source>
</evidence>
<dbReference type="SUPFAM" id="SSF52413">
    <property type="entry name" value="UDP-glucose/GDP-mannose dehydrogenase C-terminal domain"/>
    <property type="match status" value="1"/>
</dbReference>
<dbReference type="SUPFAM" id="SSF48179">
    <property type="entry name" value="6-phosphogluconate dehydrogenase C-terminal domain-like"/>
    <property type="match status" value="1"/>
</dbReference>
<dbReference type="PANTHER" id="PTHR43491">
    <property type="entry name" value="UDP-N-ACETYL-D-MANNOSAMINE DEHYDROGENASE"/>
    <property type="match status" value="1"/>
</dbReference>
<dbReference type="InterPro" id="IPR014026">
    <property type="entry name" value="UDP-Glc/GDP-Man_DH_dimer"/>
</dbReference>
<feature type="domain" description="UDP-glucose/GDP-mannose dehydrogenase C-terminal" evidence="4">
    <location>
        <begin position="305"/>
        <end position="393"/>
    </location>
</feature>
<proteinExistence type="inferred from homology"/>
<evidence type="ECO:0000256" key="2">
    <source>
        <dbReference type="ARBA" id="ARBA00023027"/>
    </source>
</evidence>
<keyword evidence="2" id="KW-0520">NAD</keyword>
<dbReference type="PIRSF" id="PIRSF000124">
    <property type="entry name" value="UDPglc_GDPman_dh"/>
    <property type="match status" value="1"/>
</dbReference>
<dbReference type="Gene3D" id="1.20.5.100">
    <property type="entry name" value="Cytochrome c1, transmembrane anchor, C-terminal"/>
    <property type="match status" value="1"/>
</dbReference>
<dbReference type="Gene3D" id="3.40.50.720">
    <property type="entry name" value="NAD(P)-binding Rossmann-like Domain"/>
    <property type="match status" value="2"/>
</dbReference>
<dbReference type="SMART" id="SM00984">
    <property type="entry name" value="UDPG_MGDP_dh_C"/>
    <property type="match status" value="1"/>
</dbReference>
<reference evidence="5" key="1">
    <citation type="submission" date="2020-02" db="EMBL/GenBank/DDBJ databases">
        <title>Development of a multiplex PCR-based assay for rapid serotyping of Erysipelothrix species.</title>
        <authorList>
            <person name="Shimoji Y."/>
            <person name="Shiraiwa K."/>
            <person name="Tominaga H."/>
            <person name="Nishikawa S."/>
            <person name="Eguchi M."/>
            <person name="Hikono H."/>
            <person name="Ogawa Y."/>
        </authorList>
    </citation>
    <scope>NUCLEOTIDE SEQUENCE</scope>
    <source>
        <strain evidence="5">715</strain>
    </source>
</reference>
<sequence>MKINVIGLGYIGLPTSLILAANGHDVVGTDTNNEIVSKLNNNIVTFKEEGLTHLFEQASKNGFVATTEPIKAEMYIITVPTPYICESKQIDPQYVQKAVLGVLNTLEDGAILVIESTVSPGTIDRYIRPIINNCSKKVELVHAPERILPGAMISELVNNSRTIGADSIEAGQLVKEVYESFCEGEIVLTDICTAEMSKVVENTFRDINIAFANELAQICREAGLDVYEVIKIANKHPRVNILQPGPGVGGHCISVDPWFLVGDYPQNSKLILQARNTNDSMPNYVFERIESLMKDNKIIEYSKVGIYGLTYKENVDDTRESPTLQLISNVREASEFKVYDPLIKKQIVDNQFFDFDEFKQEVQMIVIMVNHDHILNESLEGFVVFDTKNCLSADGVHHL</sequence>
<name>A0A6S6I6K2_9FIRM</name>
<evidence type="ECO:0000259" key="4">
    <source>
        <dbReference type="SMART" id="SM00984"/>
    </source>
</evidence>
<dbReference type="GO" id="GO:0000271">
    <property type="term" value="P:polysaccharide biosynthetic process"/>
    <property type="evidence" value="ECO:0007669"/>
    <property type="project" value="InterPro"/>
</dbReference>
<protein>
    <submittedName>
        <fullName evidence="5">Nucleotide sugar dehydrogenase</fullName>
    </submittedName>
</protein>
<dbReference type="InterPro" id="IPR017476">
    <property type="entry name" value="UDP-Glc/GDP-Man"/>
</dbReference>
<comment type="similarity">
    <text evidence="3">Belongs to the UDP-glucose/GDP-mannose dehydrogenase family.</text>
</comment>
<dbReference type="InterPro" id="IPR028359">
    <property type="entry name" value="UDP_ManNAc/GlcNAc_DH"/>
</dbReference>
<dbReference type="PANTHER" id="PTHR43491:SF1">
    <property type="entry name" value="UDP-N-ACETYL-D-MANNOSAMINE DEHYDROGENASE"/>
    <property type="match status" value="1"/>
</dbReference>
<dbReference type="GO" id="GO:0051287">
    <property type="term" value="F:NAD binding"/>
    <property type="evidence" value="ECO:0007669"/>
    <property type="project" value="InterPro"/>
</dbReference>
<dbReference type="Pfam" id="PF03720">
    <property type="entry name" value="UDPG_MGDP_dh_C"/>
    <property type="match status" value="1"/>
</dbReference>
<dbReference type="GO" id="GO:0016616">
    <property type="term" value="F:oxidoreductase activity, acting on the CH-OH group of donors, NAD or NADP as acceptor"/>
    <property type="evidence" value="ECO:0007669"/>
    <property type="project" value="InterPro"/>
</dbReference>
<dbReference type="InterPro" id="IPR014027">
    <property type="entry name" value="UDP-Glc/GDP-Man_DH_C"/>
</dbReference>
<dbReference type="Pfam" id="PF00984">
    <property type="entry name" value="UDPG_MGDP_dh"/>
    <property type="match status" value="1"/>
</dbReference>
<keyword evidence="1" id="KW-0560">Oxidoreductase</keyword>
<dbReference type="Pfam" id="PF03721">
    <property type="entry name" value="UDPG_MGDP_dh_N"/>
    <property type="match status" value="1"/>
</dbReference>
<evidence type="ECO:0000313" key="5">
    <source>
        <dbReference type="EMBL" id="BCB22871.1"/>
    </source>
</evidence>
<evidence type="ECO:0000256" key="3">
    <source>
        <dbReference type="PIRNR" id="PIRNR000124"/>
    </source>
</evidence>
<dbReference type="InterPro" id="IPR036291">
    <property type="entry name" value="NAD(P)-bd_dom_sf"/>
</dbReference>
<dbReference type="AlphaFoldDB" id="A0A6S6I6K2"/>
<dbReference type="GO" id="GO:0016628">
    <property type="term" value="F:oxidoreductase activity, acting on the CH-CH group of donors, NAD or NADP as acceptor"/>
    <property type="evidence" value="ECO:0007669"/>
    <property type="project" value="InterPro"/>
</dbReference>